<name>A0A9W8TMK3_9PEZI</name>
<accession>A0A9W8TMK3</accession>
<dbReference type="VEuPathDB" id="FungiDB:F4678DRAFT_405099"/>
<dbReference type="Proteomes" id="UP001148614">
    <property type="component" value="Unassembled WGS sequence"/>
</dbReference>
<dbReference type="SUPFAM" id="SSF51905">
    <property type="entry name" value="FAD/NAD(P)-binding domain"/>
    <property type="match status" value="3"/>
</dbReference>
<sequence length="609" mass="68686">MTLPEVTPITPTLPTSSLRTAERQGRCYFPTPESWNRHRPVKVIVTGAGIGGIASAILISHKVKNVTIRVYDRNLKVGGTWASNLYPGVRCDVPSHVYQLSFEPNLDWSEYYPNGAEIQQYYERIVAKHGLTDRFALQHEVLKARWLANESQWEVEVRDLSTGKTIIDRADFFINSQGRISEPKYPSIKGLRDTFRGRVMHTARWPKDFDHSGKRVAVIGNGASGQQLIPNIINDVEHIDHFVRSKTWVSPVYTGDLFSAQAGQPGGPKYSEEERKRFHDDPATYLEHRRMLELSFHQSHKGVDVIGSEANENLRKKITDVMLERLGGDEEWLARVLPDCLTVCEPSVLKLDCNAPGCKRLTPGPGYLESLKSPKLDYITEGISHVSETGVVTKDGKVHEVDAIITATGFNNGFTPLIPIIGKDGIDLREKWAPEGKIGYPETYLGVMAPGYPNYFSILQAQGNARGTTAPRQIEITVTYIAKCIRKVQSQSYVSLDPREDAVDDFNDIVNGFFDNSVTHDKCTSWFKQGPGASRMLIWWPGTLHHCADILRDPRWEDFDFKRTQRARHNRFEYFGNGTTVRDVLGGDAKLTNYLKLVGEIDLAKYHEE</sequence>
<dbReference type="Gene3D" id="3.50.50.60">
    <property type="entry name" value="FAD/NAD(P)-binding domain"/>
    <property type="match status" value="2"/>
</dbReference>
<dbReference type="PANTHER" id="PTHR42877:SF6">
    <property type="entry name" value="MONOOXYGENASE, PUTATIVE (AFU_ORTHOLOGUE AFUA_3G15050)-RELATED"/>
    <property type="match status" value="1"/>
</dbReference>
<gene>
    <name evidence="2" type="ORF">NPX13_g3704</name>
</gene>
<dbReference type="Pfam" id="PF13450">
    <property type="entry name" value="NAD_binding_8"/>
    <property type="match status" value="1"/>
</dbReference>
<protein>
    <submittedName>
        <fullName evidence="2">Uncharacterized protein</fullName>
    </submittedName>
</protein>
<dbReference type="PANTHER" id="PTHR42877">
    <property type="entry name" value="L-ORNITHINE N(5)-MONOOXYGENASE-RELATED"/>
    <property type="match status" value="1"/>
</dbReference>
<evidence type="ECO:0000256" key="1">
    <source>
        <dbReference type="ARBA" id="ARBA00010139"/>
    </source>
</evidence>
<dbReference type="AlphaFoldDB" id="A0A9W8TMK3"/>
<dbReference type="InterPro" id="IPR051209">
    <property type="entry name" value="FAD-bind_Monooxygenase_sf"/>
</dbReference>
<comment type="caution">
    <text evidence="2">The sequence shown here is derived from an EMBL/GenBank/DDBJ whole genome shotgun (WGS) entry which is preliminary data.</text>
</comment>
<dbReference type="EMBL" id="JANPWZ010000477">
    <property type="protein sequence ID" value="KAJ3576437.1"/>
    <property type="molecule type" value="Genomic_DNA"/>
</dbReference>
<reference evidence="2" key="1">
    <citation type="submission" date="2022-07" db="EMBL/GenBank/DDBJ databases">
        <title>Genome Sequence of Xylaria arbuscula.</title>
        <authorList>
            <person name="Buettner E."/>
        </authorList>
    </citation>
    <scope>NUCLEOTIDE SEQUENCE</scope>
    <source>
        <strain evidence="2">VT107</strain>
    </source>
</reference>
<comment type="similarity">
    <text evidence="1">Belongs to the FAD-binding monooxygenase family.</text>
</comment>
<dbReference type="InterPro" id="IPR036188">
    <property type="entry name" value="FAD/NAD-bd_sf"/>
</dbReference>
<organism evidence="2 3">
    <name type="scientific">Xylaria arbuscula</name>
    <dbReference type="NCBI Taxonomy" id="114810"/>
    <lineage>
        <taxon>Eukaryota</taxon>
        <taxon>Fungi</taxon>
        <taxon>Dikarya</taxon>
        <taxon>Ascomycota</taxon>
        <taxon>Pezizomycotina</taxon>
        <taxon>Sordariomycetes</taxon>
        <taxon>Xylariomycetidae</taxon>
        <taxon>Xylariales</taxon>
        <taxon>Xylariaceae</taxon>
        <taxon>Xylaria</taxon>
    </lineage>
</organism>
<evidence type="ECO:0000313" key="3">
    <source>
        <dbReference type="Proteomes" id="UP001148614"/>
    </source>
</evidence>
<keyword evidence="3" id="KW-1185">Reference proteome</keyword>
<proteinExistence type="inferred from homology"/>
<evidence type="ECO:0000313" key="2">
    <source>
        <dbReference type="EMBL" id="KAJ3576437.1"/>
    </source>
</evidence>